<dbReference type="PROSITE" id="PS50011">
    <property type="entry name" value="PROTEIN_KINASE_DOM"/>
    <property type="match status" value="1"/>
</dbReference>
<feature type="transmembrane region" description="Helical" evidence="14">
    <location>
        <begin position="451"/>
        <end position="472"/>
    </location>
</feature>
<evidence type="ECO:0000256" key="8">
    <source>
        <dbReference type="ARBA" id="ARBA00022840"/>
    </source>
</evidence>
<evidence type="ECO:0000256" key="11">
    <source>
        <dbReference type="ARBA" id="ARBA00047899"/>
    </source>
</evidence>
<feature type="domain" description="Bulb-type lectin" evidence="16">
    <location>
        <begin position="41"/>
        <end position="164"/>
    </location>
</feature>
<keyword evidence="19" id="KW-1185">Reference proteome</keyword>
<dbReference type="PROSITE" id="PS50927">
    <property type="entry name" value="BULB_LECTIN"/>
    <property type="match status" value="1"/>
</dbReference>
<dbReference type="SUPFAM" id="SSF56112">
    <property type="entry name" value="Protein kinase-like (PK-like)"/>
    <property type="match status" value="1"/>
</dbReference>
<dbReference type="CDD" id="cd14066">
    <property type="entry name" value="STKc_IRAK"/>
    <property type="match status" value="1"/>
</dbReference>
<keyword evidence="10" id="KW-0325">Glycoprotein</keyword>
<dbReference type="GO" id="GO:0004674">
    <property type="term" value="F:protein serine/threonine kinase activity"/>
    <property type="evidence" value="ECO:0007669"/>
    <property type="project" value="UniProtKB-KW"/>
</dbReference>
<protein>
    <recommendedName>
        <fullName evidence="13">Receptor-like serine/threonine-protein kinase</fullName>
        <ecNumber evidence="13">2.7.11.1</ecNumber>
    </recommendedName>
</protein>
<dbReference type="GO" id="GO:0106310">
    <property type="term" value="F:protein serine kinase activity"/>
    <property type="evidence" value="ECO:0007669"/>
    <property type="project" value="RHEA"/>
</dbReference>
<keyword evidence="7 13" id="KW-0418">Kinase</keyword>
<keyword evidence="14" id="KW-0812">Transmembrane</keyword>
<dbReference type="CDD" id="cd00028">
    <property type="entry name" value="B_lectin"/>
    <property type="match status" value="1"/>
</dbReference>
<keyword evidence="3 13" id="KW-0723">Serine/threonine-protein kinase</keyword>
<dbReference type="InterPro" id="IPR008271">
    <property type="entry name" value="Ser/Thr_kinase_AS"/>
</dbReference>
<organism evidence="18 19">
    <name type="scientific">Aquilegia coerulea</name>
    <name type="common">Rocky mountain columbine</name>
    <dbReference type="NCBI Taxonomy" id="218851"/>
    <lineage>
        <taxon>Eukaryota</taxon>
        <taxon>Viridiplantae</taxon>
        <taxon>Streptophyta</taxon>
        <taxon>Embryophyta</taxon>
        <taxon>Tracheophyta</taxon>
        <taxon>Spermatophyta</taxon>
        <taxon>Magnoliopsida</taxon>
        <taxon>Ranunculales</taxon>
        <taxon>Ranunculaceae</taxon>
        <taxon>Thalictroideae</taxon>
        <taxon>Aquilegia</taxon>
    </lineage>
</organism>
<gene>
    <name evidence="18" type="ORF">AQUCO_00300362v1</name>
</gene>
<dbReference type="Gene3D" id="3.30.200.20">
    <property type="entry name" value="Phosphorylase Kinase, domain 1"/>
    <property type="match status" value="1"/>
</dbReference>
<reference evidence="18 19" key="1">
    <citation type="submission" date="2017-09" db="EMBL/GenBank/DDBJ databases">
        <title>WGS assembly of Aquilegia coerulea Goldsmith.</title>
        <authorList>
            <person name="Hodges S."/>
            <person name="Kramer E."/>
            <person name="Nordborg M."/>
            <person name="Tomkins J."/>
            <person name="Borevitz J."/>
            <person name="Derieg N."/>
            <person name="Yan J."/>
            <person name="Mihaltcheva S."/>
            <person name="Hayes R.D."/>
            <person name="Rokhsar D."/>
        </authorList>
    </citation>
    <scope>NUCLEOTIDE SEQUENCE [LARGE SCALE GENOMIC DNA]</scope>
    <source>
        <strain evidence="19">cv. Goldsmith</strain>
    </source>
</reference>
<dbReference type="PIRSF" id="PIRSF000641">
    <property type="entry name" value="SRK"/>
    <property type="match status" value="1"/>
</dbReference>
<keyword evidence="9" id="KW-1015">Disulfide bond</keyword>
<evidence type="ECO:0000256" key="14">
    <source>
        <dbReference type="SAM" id="Phobius"/>
    </source>
</evidence>
<keyword evidence="14" id="KW-0472">Membrane</keyword>
<feature type="domain" description="Protein kinase" evidence="15">
    <location>
        <begin position="519"/>
        <end position="804"/>
    </location>
</feature>
<dbReference type="InterPro" id="IPR003609">
    <property type="entry name" value="Pan_app"/>
</dbReference>
<dbReference type="SMART" id="SM00108">
    <property type="entry name" value="B_lectin"/>
    <property type="match status" value="1"/>
</dbReference>
<dbReference type="EMBL" id="KZ305020">
    <property type="protein sequence ID" value="PIA60789.1"/>
    <property type="molecule type" value="Genomic_DNA"/>
</dbReference>
<evidence type="ECO:0000259" key="16">
    <source>
        <dbReference type="PROSITE" id="PS50927"/>
    </source>
</evidence>
<comment type="similarity">
    <text evidence="13">Belongs to the protein kinase superfamily. Ser/Thr protein kinase family.</text>
</comment>
<dbReference type="GO" id="GO:0005524">
    <property type="term" value="F:ATP binding"/>
    <property type="evidence" value="ECO:0007669"/>
    <property type="project" value="UniProtKB-KW"/>
</dbReference>
<dbReference type="Proteomes" id="UP000230069">
    <property type="component" value="Unassembled WGS sequence"/>
</dbReference>
<dbReference type="InterPro" id="IPR000858">
    <property type="entry name" value="S_locus_glycoprot_dom"/>
</dbReference>
<evidence type="ECO:0000259" key="17">
    <source>
        <dbReference type="PROSITE" id="PS50948"/>
    </source>
</evidence>
<dbReference type="InterPro" id="IPR011009">
    <property type="entry name" value="Kinase-like_dom_sf"/>
</dbReference>
<comment type="catalytic activity">
    <reaction evidence="12 13">
        <text>L-seryl-[protein] + ATP = O-phospho-L-seryl-[protein] + ADP + H(+)</text>
        <dbReference type="Rhea" id="RHEA:17989"/>
        <dbReference type="Rhea" id="RHEA-COMP:9863"/>
        <dbReference type="Rhea" id="RHEA-COMP:11604"/>
        <dbReference type="ChEBI" id="CHEBI:15378"/>
        <dbReference type="ChEBI" id="CHEBI:29999"/>
        <dbReference type="ChEBI" id="CHEBI:30616"/>
        <dbReference type="ChEBI" id="CHEBI:83421"/>
        <dbReference type="ChEBI" id="CHEBI:456216"/>
        <dbReference type="EC" id="2.7.11.1"/>
    </reaction>
</comment>
<dbReference type="Pfam" id="PF08276">
    <property type="entry name" value="PAN_2"/>
    <property type="match status" value="1"/>
</dbReference>
<dbReference type="SMART" id="SM00473">
    <property type="entry name" value="PAN_AP"/>
    <property type="match status" value="1"/>
</dbReference>
<evidence type="ECO:0000256" key="3">
    <source>
        <dbReference type="ARBA" id="ARBA00022527"/>
    </source>
</evidence>
<evidence type="ECO:0000256" key="12">
    <source>
        <dbReference type="ARBA" id="ARBA00048679"/>
    </source>
</evidence>
<proteinExistence type="inferred from homology"/>
<comment type="catalytic activity">
    <reaction evidence="11 13">
        <text>L-threonyl-[protein] + ATP = O-phospho-L-threonyl-[protein] + ADP + H(+)</text>
        <dbReference type="Rhea" id="RHEA:46608"/>
        <dbReference type="Rhea" id="RHEA-COMP:11060"/>
        <dbReference type="Rhea" id="RHEA-COMP:11605"/>
        <dbReference type="ChEBI" id="CHEBI:15378"/>
        <dbReference type="ChEBI" id="CHEBI:30013"/>
        <dbReference type="ChEBI" id="CHEBI:30616"/>
        <dbReference type="ChEBI" id="CHEBI:61977"/>
        <dbReference type="ChEBI" id="CHEBI:456216"/>
        <dbReference type="EC" id="2.7.11.1"/>
    </reaction>
</comment>
<evidence type="ECO:0000313" key="18">
    <source>
        <dbReference type="EMBL" id="PIA60789.1"/>
    </source>
</evidence>
<keyword evidence="8 13" id="KW-0067">ATP-binding</keyword>
<evidence type="ECO:0000256" key="7">
    <source>
        <dbReference type="ARBA" id="ARBA00022777"/>
    </source>
</evidence>
<dbReference type="Gene3D" id="2.90.10.10">
    <property type="entry name" value="Bulb-type lectin domain"/>
    <property type="match status" value="1"/>
</dbReference>
<dbReference type="InterPro" id="IPR024171">
    <property type="entry name" value="SRK-like_kinase"/>
</dbReference>
<evidence type="ECO:0000259" key="15">
    <source>
        <dbReference type="PROSITE" id="PS50011"/>
    </source>
</evidence>
<sequence length="835" mass="94937">MPIVHVREYSMTSRSQTWLLLLVIFFFIYSFKSGTHLCFAVDTISSGQSLTLDQTLISKGGKFELGFFRPGTSLNYYIGIWYKNVSIQTVVWVANRDTPLYGGFSPELKLLENGSLVLLDDSKTAIWSTESTSNGNVSAEAVLGDNGNLFLRKRVIRSTSEVFWQSFDYPTDTFLPGSKIGYNKLTNKQISLTCWRSPDDPAKGLYSLHLDPYGDQFFIESQGIRYWSSGAWNGKTFSLIPEMGLKYIFYFSYVKNENESYFTYDLYNTSIITKLVLDLSGQIKQFTWADNSRTWFLFWSQPRQQCEVSGFCVCDSKCRCFDGFLPRSPNDWNTSDYSGGCMRKTYFECGDEVGFLQDNQQTAFFNQQFNDTVKTADKCKQSCLDDCSCTAYAFNSSCLLWKGDVFASRKFGDDEARYSIQLKVAASEILTQTSGISRETSGGNKPLNKPYIIVLIAGSIFVIIFSCFLFAYKMKQRGNKLRYETTETSLPDLSVENEPEQGKLELPLFDFNTVATATNNFTNKLGQGGFGPVYKGKLLDEREIAVKRLSRSSGQGVQEFKNELMLISKLQHRNLVRLLGYCIGREEKILLYEYMPNKSLDAFLFDPTKQILLDWSKRFSIIDGIARGLLYLHRDSRLKVIHRDLKASNILLDENMNPKISDFGMARIFGGEQTLANTNRVVGTYGYMSPEYAMEGIFSEKSDVFSFGVLLLEIVSSRKNTNFYLLEESYNLLGYVWRKWNENKVLEIMDPTLAESYNSQEVMRCINIGLLCVQDHAVDRPTMSAVVSMLVSEGTLPLPKQPAFTIERTQFSKILFNINDPVSINSVTITNPEGR</sequence>
<dbReference type="Pfam" id="PF07714">
    <property type="entry name" value="PK_Tyr_Ser-Thr"/>
    <property type="match status" value="1"/>
</dbReference>
<dbReference type="InterPro" id="IPR001480">
    <property type="entry name" value="Bulb-type_lectin_dom"/>
</dbReference>
<evidence type="ECO:0000313" key="19">
    <source>
        <dbReference type="Proteomes" id="UP000230069"/>
    </source>
</evidence>
<dbReference type="STRING" id="218851.A0A2G5EYI8"/>
<dbReference type="Pfam" id="PF01453">
    <property type="entry name" value="B_lectin"/>
    <property type="match status" value="1"/>
</dbReference>
<dbReference type="PROSITE" id="PS00108">
    <property type="entry name" value="PROTEIN_KINASE_ST"/>
    <property type="match status" value="1"/>
</dbReference>
<dbReference type="SUPFAM" id="SSF51110">
    <property type="entry name" value="alpha-D-mannose-specific plant lectins"/>
    <property type="match status" value="1"/>
</dbReference>
<dbReference type="EC" id="2.7.11.1" evidence="13"/>
<dbReference type="Gene3D" id="1.10.510.10">
    <property type="entry name" value="Transferase(Phosphotransferase) domain 1"/>
    <property type="match status" value="1"/>
</dbReference>
<dbReference type="OrthoDB" id="4062651at2759"/>
<dbReference type="FunFam" id="1.10.510.10:FF:000060">
    <property type="entry name" value="G-type lectin S-receptor-like serine/threonine-protein kinase"/>
    <property type="match status" value="1"/>
</dbReference>
<keyword evidence="5" id="KW-0732">Signal</keyword>
<evidence type="ECO:0000256" key="9">
    <source>
        <dbReference type="ARBA" id="ARBA00023157"/>
    </source>
</evidence>
<evidence type="ECO:0000256" key="13">
    <source>
        <dbReference type="PIRNR" id="PIRNR000641"/>
    </source>
</evidence>
<keyword evidence="2" id="KW-1003">Cell membrane</keyword>
<evidence type="ECO:0000256" key="10">
    <source>
        <dbReference type="ARBA" id="ARBA00023180"/>
    </source>
</evidence>
<evidence type="ECO:0000256" key="2">
    <source>
        <dbReference type="ARBA" id="ARBA00022475"/>
    </source>
</evidence>
<keyword evidence="6 13" id="KW-0547">Nucleotide-binding</keyword>
<evidence type="ECO:0000256" key="5">
    <source>
        <dbReference type="ARBA" id="ARBA00022729"/>
    </source>
</evidence>
<dbReference type="GO" id="GO:0048544">
    <property type="term" value="P:recognition of pollen"/>
    <property type="evidence" value="ECO:0007669"/>
    <property type="project" value="InterPro"/>
</dbReference>
<feature type="domain" description="Apple" evidence="17">
    <location>
        <begin position="349"/>
        <end position="424"/>
    </location>
</feature>
<dbReference type="CDD" id="cd01098">
    <property type="entry name" value="PAN_AP_plant"/>
    <property type="match status" value="1"/>
</dbReference>
<dbReference type="FunFam" id="2.90.10.10:FF:000005">
    <property type="entry name" value="G-type lectin S-receptor-like serine/threonine-protein kinase"/>
    <property type="match status" value="1"/>
</dbReference>
<dbReference type="PANTHER" id="PTHR27002:SF1082">
    <property type="entry name" value="OS06G0693000 PROTEIN"/>
    <property type="match status" value="1"/>
</dbReference>
<dbReference type="AlphaFoldDB" id="A0A2G5EYI8"/>
<keyword evidence="14" id="KW-1133">Transmembrane helix</keyword>
<name>A0A2G5EYI8_AQUCA</name>
<dbReference type="InterPro" id="IPR001245">
    <property type="entry name" value="Ser-Thr/Tyr_kinase_cat_dom"/>
</dbReference>
<dbReference type="SMART" id="SM00220">
    <property type="entry name" value="S_TKc"/>
    <property type="match status" value="1"/>
</dbReference>
<evidence type="ECO:0000256" key="4">
    <source>
        <dbReference type="ARBA" id="ARBA00022679"/>
    </source>
</evidence>
<dbReference type="FunFam" id="3.30.200.20:FF:000195">
    <property type="entry name" value="G-type lectin S-receptor-like serine/threonine-protein kinase"/>
    <property type="match status" value="1"/>
</dbReference>
<dbReference type="PROSITE" id="PS50948">
    <property type="entry name" value="PAN"/>
    <property type="match status" value="1"/>
</dbReference>
<keyword evidence="4 13" id="KW-0808">Transferase</keyword>
<dbReference type="GO" id="GO:0005886">
    <property type="term" value="C:plasma membrane"/>
    <property type="evidence" value="ECO:0007669"/>
    <property type="project" value="UniProtKB-SubCell"/>
</dbReference>
<dbReference type="PANTHER" id="PTHR27002">
    <property type="entry name" value="RECEPTOR-LIKE SERINE/THREONINE-PROTEIN KINASE SD1-8"/>
    <property type="match status" value="1"/>
</dbReference>
<dbReference type="InterPro" id="IPR036426">
    <property type="entry name" value="Bulb-type_lectin_dom_sf"/>
</dbReference>
<dbReference type="InterPro" id="IPR000719">
    <property type="entry name" value="Prot_kinase_dom"/>
</dbReference>
<dbReference type="InParanoid" id="A0A2G5EYI8"/>
<evidence type="ECO:0000256" key="1">
    <source>
        <dbReference type="ARBA" id="ARBA00004251"/>
    </source>
</evidence>
<dbReference type="Pfam" id="PF00954">
    <property type="entry name" value="S_locus_glycop"/>
    <property type="match status" value="1"/>
</dbReference>
<evidence type="ECO:0000256" key="6">
    <source>
        <dbReference type="ARBA" id="ARBA00022741"/>
    </source>
</evidence>
<accession>A0A2G5EYI8</accession>
<comment type="subcellular location">
    <subcellularLocation>
        <location evidence="1">Cell membrane</location>
        <topology evidence="1">Single-pass type I membrane protein</topology>
    </subcellularLocation>
</comment>